<evidence type="ECO:0000313" key="2">
    <source>
        <dbReference type="Proteomes" id="UP000005532"/>
    </source>
</evidence>
<sequence>MHTQPQIAPKMPQMSPYERNIHELDHRYRDEVKVAE</sequence>
<reference evidence="1 2" key="1">
    <citation type="journal article" date="2010" name="Vet. Microbiol.">
        <title>Production of haemolysins by strains of the Actinobacillus minor/porcitonsillarum complex.</title>
        <authorList>
            <person name="Arya G."/>
            <person name="Niven D.F."/>
        </authorList>
    </citation>
    <scope>NUCLEOTIDE SEQUENCE [LARGE SCALE GENOMIC DNA]</scope>
    <source>
        <strain evidence="1 2">NM305</strain>
    </source>
</reference>
<feature type="non-terminal residue" evidence="1">
    <location>
        <position position="36"/>
    </location>
</feature>
<protein>
    <submittedName>
        <fullName evidence="1">Uncharacterized protein</fullName>
    </submittedName>
</protein>
<name>C5S111_9PAST</name>
<dbReference type="EMBL" id="ACQL01000077">
    <property type="protein sequence ID" value="EER47405.1"/>
    <property type="molecule type" value="Genomic_DNA"/>
</dbReference>
<gene>
    <name evidence="1" type="ORF">AM305_01469</name>
</gene>
<proteinExistence type="predicted"/>
<organism evidence="1 2">
    <name type="scientific">Actinobacillus minor NM305</name>
    <dbReference type="NCBI Taxonomy" id="637911"/>
    <lineage>
        <taxon>Bacteria</taxon>
        <taxon>Pseudomonadati</taxon>
        <taxon>Pseudomonadota</taxon>
        <taxon>Gammaproteobacteria</taxon>
        <taxon>Pasteurellales</taxon>
        <taxon>Pasteurellaceae</taxon>
        <taxon>Actinobacillus</taxon>
    </lineage>
</organism>
<comment type="caution">
    <text evidence="1">The sequence shown here is derived from an EMBL/GenBank/DDBJ whole genome shotgun (WGS) entry which is preliminary data.</text>
</comment>
<accession>C5S111</accession>
<dbReference type="AlphaFoldDB" id="C5S111"/>
<evidence type="ECO:0000313" key="1">
    <source>
        <dbReference type="EMBL" id="EER47405.1"/>
    </source>
</evidence>
<dbReference type="Proteomes" id="UP000005532">
    <property type="component" value="Unassembled WGS sequence"/>
</dbReference>